<dbReference type="SUPFAM" id="SSF48403">
    <property type="entry name" value="Ankyrin repeat"/>
    <property type="match status" value="1"/>
</dbReference>
<dbReference type="AlphaFoldDB" id="A0AAD5SB56"/>
<evidence type="ECO:0008006" key="3">
    <source>
        <dbReference type="Google" id="ProtNLM"/>
    </source>
</evidence>
<evidence type="ECO:0000313" key="1">
    <source>
        <dbReference type="EMBL" id="KAJ3051249.1"/>
    </source>
</evidence>
<dbReference type="EMBL" id="JADGJD010000418">
    <property type="protein sequence ID" value="KAJ3051249.1"/>
    <property type="molecule type" value="Genomic_DNA"/>
</dbReference>
<keyword evidence="2" id="KW-1185">Reference proteome</keyword>
<organism evidence="1 2">
    <name type="scientific">Rhizophlyctis rosea</name>
    <dbReference type="NCBI Taxonomy" id="64517"/>
    <lineage>
        <taxon>Eukaryota</taxon>
        <taxon>Fungi</taxon>
        <taxon>Fungi incertae sedis</taxon>
        <taxon>Chytridiomycota</taxon>
        <taxon>Chytridiomycota incertae sedis</taxon>
        <taxon>Chytridiomycetes</taxon>
        <taxon>Rhizophlyctidales</taxon>
        <taxon>Rhizophlyctidaceae</taxon>
        <taxon>Rhizophlyctis</taxon>
    </lineage>
</organism>
<reference evidence="1" key="1">
    <citation type="submission" date="2020-05" db="EMBL/GenBank/DDBJ databases">
        <title>Phylogenomic resolution of chytrid fungi.</title>
        <authorList>
            <person name="Stajich J.E."/>
            <person name="Amses K."/>
            <person name="Simmons R."/>
            <person name="Seto K."/>
            <person name="Myers J."/>
            <person name="Bonds A."/>
            <person name="Quandt C.A."/>
            <person name="Barry K."/>
            <person name="Liu P."/>
            <person name="Grigoriev I."/>
            <person name="Longcore J.E."/>
            <person name="James T.Y."/>
        </authorList>
    </citation>
    <scope>NUCLEOTIDE SEQUENCE</scope>
    <source>
        <strain evidence="1">JEL0318</strain>
    </source>
</reference>
<dbReference type="InterPro" id="IPR036770">
    <property type="entry name" value="Ankyrin_rpt-contain_sf"/>
</dbReference>
<dbReference type="Gene3D" id="1.25.40.20">
    <property type="entry name" value="Ankyrin repeat-containing domain"/>
    <property type="match status" value="1"/>
</dbReference>
<name>A0AAD5SB56_9FUNG</name>
<sequence length="272" mass="30721">MEPDPDGRALHLRGSLEAAVIHGKDDILIAMIEEQFDRLTCWQDHAIGQDALRIAAKRGNVKACRALQHHFSDDMCSTFLHEAAFANQSETFDFLCTFTTGIRETEWETQAELLAMFGMRGKWFKRLHEHRPISQQGFRRAFVFSKPEDMEWFGCRAGPLSAMLAAVIRYATDFENYDGFAPQLRWIMEKGGRVEEFHLRLALRGHPTLFARLITRQNANSALVIAAEYGCHEGADAAVLAGAKPRYALTATIAGGRRLAIRFLEDMVLHVI</sequence>
<accession>A0AAD5SB56</accession>
<evidence type="ECO:0000313" key="2">
    <source>
        <dbReference type="Proteomes" id="UP001212841"/>
    </source>
</evidence>
<gene>
    <name evidence="1" type="ORF">HK097_007767</name>
</gene>
<protein>
    <recommendedName>
        <fullName evidence="3">Ankyrin repeat protein</fullName>
    </recommendedName>
</protein>
<proteinExistence type="predicted"/>
<dbReference type="Proteomes" id="UP001212841">
    <property type="component" value="Unassembled WGS sequence"/>
</dbReference>
<comment type="caution">
    <text evidence="1">The sequence shown here is derived from an EMBL/GenBank/DDBJ whole genome shotgun (WGS) entry which is preliminary data.</text>
</comment>